<dbReference type="Proteomes" id="UP000199068">
    <property type="component" value="Unassembled WGS sequence"/>
</dbReference>
<dbReference type="RefSeq" id="WP_092727425.1">
    <property type="nucleotide sequence ID" value="NZ_FNGW01000011.1"/>
</dbReference>
<dbReference type="Pfam" id="PF09148">
    <property type="entry name" value="DUF1934"/>
    <property type="match status" value="1"/>
</dbReference>
<dbReference type="InterPro" id="IPR012674">
    <property type="entry name" value="Calycin"/>
</dbReference>
<reference evidence="1 2" key="1">
    <citation type="submission" date="2016-10" db="EMBL/GenBank/DDBJ databases">
        <authorList>
            <person name="de Groot N.N."/>
        </authorList>
    </citation>
    <scope>NUCLEOTIDE SEQUENCE [LARGE SCALE GENOMIC DNA]</scope>
    <source>
        <strain evidence="1 2">DSM 797</strain>
    </source>
</reference>
<name>A0A1G9SXR8_9FIRM</name>
<dbReference type="EMBL" id="FNGW01000011">
    <property type="protein sequence ID" value="SDM40117.1"/>
    <property type="molecule type" value="Genomic_DNA"/>
</dbReference>
<dbReference type="STRING" id="1121325.SAMN04515677_11115"/>
<keyword evidence="2" id="KW-1185">Reference proteome</keyword>
<accession>A0A1G9SXR8</accession>
<organism evidence="1 2">
    <name type="scientific">Romboutsia lituseburensis DSM 797</name>
    <dbReference type="NCBI Taxonomy" id="1121325"/>
    <lineage>
        <taxon>Bacteria</taxon>
        <taxon>Bacillati</taxon>
        <taxon>Bacillota</taxon>
        <taxon>Clostridia</taxon>
        <taxon>Peptostreptococcales</taxon>
        <taxon>Peptostreptococcaceae</taxon>
        <taxon>Romboutsia</taxon>
    </lineage>
</organism>
<dbReference type="AlphaFoldDB" id="A0A1G9SXR8"/>
<dbReference type="SUPFAM" id="SSF50814">
    <property type="entry name" value="Lipocalins"/>
    <property type="match status" value="1"/>
</dbReference>
<gene>
    <name evidence="1" type="ORF">SAMN04515677_11115</name>
</gene>
<dbReference type="Gene3D" id="2.40.128.20">
    <property type="match status" value="1"/>
</dbReference>
<sequence>MNANLAITTRQYDENGRVDTIRLNTKAEAYNKNNDIYVVYKEEEDGNKVTTTIKICDNEVSIKKFGTTNSNMVFQKNEKTETRYRTPQGLFIIEIDTKELKIDKNEENCIKLNIDYDIKIMDLFKGRNKIEVLVEIKE</sequence>
<dbReference type="InterPro" id="IPR015231">
    <property type="entry name" value="DUF1934"/>
</dbReference>
<evidence type="ECO:0000313" key="2">
    <source>
        <dbReference type="Proteomes" id="UP000199068"/>
    </source>
</evidence>
<protein>
    <submittedName>
        <fullName evidence="1">Uncharacterized beta-barrel protein YwiB, DUF1934 family</fullName>
    </submittedName>
</protein>
<proteinExistence type="predicted"/>
<evidence type="ECO:0000313" key="1">
    <source>
        <dbReference type="EMBL" id="SDM40117.1"/>
    </source>
</evidence>